<dbReference type="OrthoDB" id="5399929at2759"/>
<feature type="compositionally biased region" description="Polar residues" evidence="1">
    <location>
        <begin position="858"/>
        <end position="877"/>
    </location>
</feature>
<feature type="compositionally biased region" description="Basic and acidic residues" evidence="1">
    <location>
        <begin position="644"/>
        <end position="669"/>
    </location>
</feature>
<dbReference type="Proteomes" id="UP000292052">
    <property type="component" value="Unassembled WGS sequence"/>
</dbReference>
<organism evidence="2 3">
    <name type="scientific">Asbolus verrucosus</name>
    <name type="common">Desert ironclad beetle</name>
    <dbReference type="NCBI Taxonomy" id="1661398"/>
    <lineage>
        <taxon>Eukaryota</taxon>
        <taxon>Metazoa</taxon>
        <taxon>Ecdysozoa</taxon>
        <taxon>Arthropoda</taxon>
        <taxon>Hexapoda</taxon>
        <taxon>Insecta</taxon>
        <taxon>Pterygota</taxon>
        <taxon>Neoptera</taxon>
        <taxon>Endopterygota</taxon>
        <taxon>Coleoptera</taxon>
        <taxon>Polyphaga</taxon>
        <taxon>Cucujiformia</taxon>
        <taxon>Tenebrionidae</taxon>
        <taxon>Pimeliinae</taxon>
        <taxon>Asbolus</taxon>
    </lineage>
</organism>
<feature type="compositionally biased region" description="Basic and acidic residues" evidence="1">
    <location>
        <begin position="408"/>
        <end position="431"/>
    </location>
</feature>
<feature type="region of interest" description="Disordered" evidence="1">
    <location>
        <begin position="1097"/>
        <end position="1160"/>
    </location>
</feature>
<feature type="compositionally biased region" description="Polar residues" evidence="1">
    <location>
        <begin position="503"/>
        <end position="528"/>
    </location>
</feature>
<evidence type="ECO:0000256" key="1">
    <source>
        <dbReference type="SAM" id="MobiDB-lite"/>
    </source>
</evidence>
<sequence length="1520" mass="174391">MNHILEQVQSGDFDPVKMFTGNKDKFLEALNLKWTKLYNTECKSEAMKFSIMQEMEKLFLENPLLSSNIISFLQLISSAETNSSKDFVAKFMRLIELVLTLPNLSDTDIKKLSSIVLAYCDQNNFFYKSESNDEALDKLCGCLEHIVTIHKDYVVLTELAACLKEGQPKILLKFSKRLMSFLEGLMLNEDNADENNTRKLIELLEIKENESESIPLASTRSLRIVNMANINPKSSKLGDQVNNLRLFGKSVDAPSPLALKGSKLGSTPRGKRQNENKNKKQAAVPINDDKSSDYVRVDTEVKIDVNNLNEHQKEVLKKRREDIPALYQDLTQSLSHTQDFFTNSNDIKIDETSEGSKENLTISDASPSSSLPIIEENKKDSSASRKKKRKNEDESLNEHKKSKIAKLSSDDTMQKIEESTSLTEDKEKEIVVDESVTETKSSDIIEEYVTKTFDTTPSDQEEKISEENKEIEHESVQRSLRKSTRQAKRRQSEIKKDKDQRNHNSSNKQEENGNTVKENENATLQLNLKITEGKMMEEDVNTSNEEVKHPEEIEENVHERSIRKSARQMKRRQEYVTTEQKKRKNKTEKVQLEQDKNEENNHKKSHENDMTNIEEKNDDNSVLKQEENELVENSLRKSKRRIKRQQEEIETPEKSVEEKKNEQSENQKDDDVESMNESIEDLLARVDKRIEDNKRTEQVKVVEELRRKSKRTPKKERQSVERHLNDVWNETLPDGNQNKIVSLNTSTPEERNKHSKKHKMNKLDLKAASIQESSDDDENQTSSDKSGDVYEFTGDDDFVVEDLKKSSKKKKKRLYLNRHDYISKRRKKTKKDVKEDGELVFPFHVTADCTAPLPLSKSQSLRAVPSPQESETITIVITRSPPESEKGSKEDKESPQSVDTDLGDESKSLSPRRRPRRRLVSPEVPANPVNSEDVIESSQATVNINLSKRRSSSRNKSRPLKNITEETVAETVKISPPVEVNANLSKRRTRSSSSDSKNSSSDDLTKILTLETGKKESYEKKENVNETVSPKMKKPRRLSLIETPRVKTKPMKRHKRSKSLDKLNLDLEITFLTDEMKKMGSVSKHIVEDLADTETVPFDSENLPDTLSPVENKAKDDLPGSPVTCDTPDRTTELLNNTSDISPINSGEETTVTPKTKYPPNEVTNLRVARLLQMVNSNVQVSNTGRRWFGNKHSPSSSRVRKMRMKKEENLDILTFSREVPSPLTVPASGILKRKFNNFEETGTPSPKRKRVNFSDPAITDKKIFIKDVEEYETNCDNDQNTDSTKESPETMEDLFDEATDKGENLGKLFLDKMDREELIFTIKEFCDSKLKDISLDNSHFKSALKCLIQNLNIPEIMEVISEYLTNLENANATTMNDIALIDRGTAEQVVDECVVPLIQNLDVFEVFLPKLLDVLQNLTDEKLRCFISEIMRVFGENRINNVTKEELMQQQIEDHIVNKFDCDKMNELIKKYFLNMEDQKRNEFLVNLMNLASSELPVSKEFVSCHVNMLQNFVKRMSD</sequence>
<feature type="region of interest" description="Disordered" evidence="1">
    <location>
        <begin position="945"/>
        <end position="964"/>
    </location>
</feature>
<keyword evidence="3" id="KW-1185">Reference proteome</keyword>
<feature type="compositionally biased region" description="Polar residues" evidence="1">
    <location>
        <begin position="358"/>
        <end position="371"/>
    </location>
</feature>
<accession>A0A482VIB6</accession>
<comment type="caution">
    <text evidence="2">The sequence shown here is derived from an EMBL/GenBank/DDBJ whole genome shotgun (WGS) entry which is preliminary data.</text>
</comment>
<feature type="compositionally biased region" description="Acidic residues" evidence="1">
    <location>
        <begin position="670"/>
        <end position="680"/>
    </location>
</feature>
<feature type="compositionally biased region" description="Polar residues" evidence="1">
    <location>
        <begin position="1133"/>
        <end position="1154"/>
    </location>
</feature>
<feature type="compositionally biased region" description="Basic residues" evidence="1">
    <location>
        <begin position="947"/>
        <end position="959"/>
    </location>
</feature>
<feature type="region of interest" description="Disordered" evidence="1">
    <location>
        <begin position="351"/>
        <end position="792"/>
    </location>
</feature>
<proteinExistence type="predicted"/>
<evidence type="ECO:0000313" key="3">
    <source>
        <dbReference type="Proteomes" id="UP000292052"/>
    </source>
</evidence>
<feature type="compositionally biased region" description="Low complexity" evidence="1">
    <location>
        <begin position="991"/>
        <end position="1002"/>
    </location>
</feature>
<feature type="compositionally biased region" description="Polar residues" evidence="1">
    <location>
        <begin position="734"/>
        <end position="747"/>
    </location>
</feature>
<feature type="compositionally biased region" description="Basic and acidic residues" evidence="1">
    <location>
        <begin position="390"/>
        <end position="399"/>
    </location>
</feature>
<feature type="compositionally biased region" description="Basic and acidic residues" evidence="1">
    <location>
        <begin position="682"/>
        <end position="706"/>
    </location>
</feature>
<evidence type="ECO:0000313" key="2">
    <source>
        <dbReference type="EMBL" id="RZC32277.1"/>
    </source>
</evidence>
<gene>
    <name evidence="2" type="ORF">BDFB_000992</name>
</gene>
<feature type="compositionally biased region" description="Basic and acidic residues" evidence="1">
    <location>
        <begin position="460"/>
        <end position="476"/>
    </location>
</feature>
<feature type="compositionally biased region" description="Basic and acidic residues" evidence="1">
    <location>
        <begin position="715"/>
        <end position="725"/>
    </location>
</feature>
<protein>
    <submittedName>
        <fullName evidence="2">Nascent polypeptide-associated complex subunit alpha, muscle-specific form-like</fullName>
    </submittedName>
</protein>
<name>A0A482VIB6_ASBVE</name>
<reference evidence="2 3" key="1">
    <citation type="submission" date="2017-03" db="EMBL/GenBank/DDBJ databases">
        <title>Genome of the blue death feigning beetle - Asbolus verrucosus.</title>
        <authorList>
            <person name="Rider S.D."/>
        </authorList>
    </citation>
    <scope>NUCLEOTIDE SEQUENCE [LARGE SCALE GENOMIC DNA]</scope>
    <source>
        <strain evidence="2">Butters</strain>
        <tissue evidence="2">Head and leg muscle</tissue>
    </source>
</reference>
<feature type="compositionally biased region" description="Basic and acidic residues" evidence="1">
    <location>
        <begin position="587"/>
        <end position="627"/>
    </location>
</feature>
<feature type="region of interest" description="Disordered" evidence="1">
    <location>
        <begin position="817"/>
        <end position="836"/>
    </location>
</feature>
<feature type="region of interest" description="Disordered" evidence="1">
    <location>
        <begin position="858"/>
        <end position="936"/>
    </location>
</feature>
<feature type="compositionally biased region" description="Basic and acidic residues" evidence="1">
    <location>
        <begin position="490"/>
        <end position="502"/>
    </location>
</feature>
<feature type="compositionally biased region" description="Basic and acidic residues" evidence="1">
    <location>
        <begin position="545"/>
        <end position="562"/>
    </location>
</feature>
<dbReference type="EMBL" id="QDEB01098375">
    <property type="protein sequence ID" value="RZC32277.1"/>
    <property type="molecule type" value="Genomic_DNA"/>
</dbReference>
<feature type="compositionally biased region" description="Basic and acidic residues" evidence="1">
    <location>
        <begin position="882"/>
        <end position="894"/>
    </location>
</feature>
<feature type="compositionally biased region" description="Basic residues" evidence="1">
    <location>
        <begin position="910"/>
        <end position="919"/>
    </location>
</feature>
<feature type="compositionally biased region" description="Basic residues" evidence="1">
    <location>
        <begin position="479"/>
        <end position="489"/>
    </location>
</feature>
<dbReference type="STRING" id="1661398.A0A482VIB6"/>
<feature type="region of interest" description="Disordered" evidence="1">
    <location>
        <begin position="979"/>
        <end position="1005"/>
    </location>
</feature>
<feature type="region of interest" description="Disordered" evidence="1">
    <location>
        <begin position="257"/>
        <end position="291"/>
    </location>
</feature>